<evidence type="ECO:0000256" key="1">
    <source>
        <dbReference type="ARBA" id="ARBA00004370"/>
    </source>
</evidence>
<evidence type="ECO:0000313" key="9">
    <source>
        <dbReference type="Proteomes" id="UP000284842"/>
    </source>
</evidence>
<name>A0A409W3B0_9AGAR</name>
<evidence type="ECO:0000256" key="6">
    <source>
        <dbReference type="SAM" id="Phobius"/>
    </source>
</evidence>
<keyword evidence="4 6" id="KW-1133">Transmembrane helix</keyword>
<reference evidence="8 9" key="1">
    <citation type="journal article" date="2018" name="Evol. Lett.">
        <title>Horizontal gene cluster transfer increased hallucinogenic mushroom diversity.</title>
        <authorList>
            <person name="Reynolds H.T."/>
            <person name="Vijayakumar V."/>
            <person name="Gluck-Thaler E."/>
            <person name="Korotkin H.B."/>
            <person name="Matheny P.B."/>
            <person name="Slot J.C."/>
        </authorList>
    </citation>
    <scope>NUCLEOTIDE SEQUENCE [LARGE SCALE GENOMIC DNA]</scope>
    <source>
        <strain evidence="8 9">2629</strain>
    </source>
</reference>
<comment type="similarity">
    <text evidence="2">Belongs to the RUS1 family.</text>
</comment>
<comment type="caution">
    <text evidence="8">The sequence shown here is derived from an EMBL/GenBank/DDBJ whole genome shotgun (WGS) entry which is preliminary data.</text>
</comment>
<evidence type="ECO:0000256" key="3">
    <source>
        <dbReference type="ARBA" id="ARBA00022692"/>
    </source>
</evidence>
<dbReference type="AlphaFoldDB" id="A0A409W3B0"/>
<feature type="domain" description="Protein root UVB sensitive/RUS" evidence="7">
    <location>
        <begin position="53"/>
        <end position="296"/>
    </location>
</feature>
<evidence type="ECO:0000256" key="5">
    <source>
        <dbReference type="ARBA" id="ARBA00023136"/>
    </source>
</evidence>
<organism evidence="8 9">
    <name type="scientific">Panaeolus cyanescens</name>
    <dbReference type="NCBI Taxonomy" id="181874"/>
    <lineage>
        <taxon>Eukaryota</taxon>
        <taxon>Fungi</taxon>
        <taxon>Dikarya</taxon>
        <taxon>Basidiomycota</taxon>
        <taxon>Agaricomycotina</taxon>
        <taxon>Agaricomycetes</taxon>
        <taxon>Agaricomycetidae</taxon>
        <taxon>Agaricales</taxon>
        <taxon>Agaricineae</taxon>
        <taxon>Galeropsidaceae</taxon>
        <taxon>Panaeolus</taxon>
    </lineage>
</organism>
<comment type="subcellular location">
    <subcellularLocation>
        <location evidence="1">Membrane</location>
    </subcellularLocation>
</comment>
<sequence length="483" mass="52600">MAFDGDGDSKLHNHFPTPSLPNTVPIILHWRFTTGGREQVSNGQEELSRAQNKLRSFQDLLSSMFLPVGYPHTVSPDYLRYQILNALQAFCNSLAGLISSRAILQGLGVGNPDATPTAALLLSILQDISSRLTTILSAYILGSSLHPEAKTYRILADILNDVAVVLDTISPLLVSAGAPGLRVPLLCLSASFKSLCGIAAGSKSAISLHFATPLTGKGDIGDLNAKDSSKETVLALFGMLLGTALVPRLTTTWATWSSLLLLVGLHLAINYLGVRGLVLRTFNRQRLSIAWMAYRSQSPSGACPNPSHVASLEGIFRRADTVRSAAHGSVIGRCSIGSSVSRVLDRPLPSELLELFNEERFLLWFDSRSLHSSSGHYRIISRPFIHIFFKDKYTQQDQLKAWILGTEICAAVANGNEKHNEMDPLAVIRRCLDIVKTNFADFIRSSQKVGWNTEESALIAAPPTVILNAVSSNTPRYETKKAQ</sequence>
<keyword evidence="3 6" id="KW-0812">Transmembrane</keyword>
<protein>
    <recommendedName>
        <fullName evidence="7">Protein root UVB sensitive/RUS domain-containing protein</fullName>
    </recommendedName>
</protein>
<dbReference type="PANTHER" id="PTHR12770:SF31">
    <property type="entry name" value="RUS FAMILY MEMBER 1"/>
    <property type="match status" value="1"/>
</dbReference>
<dbReference type="InterPro" id="IPR006968">
    <property type="entry name" value="RUS_fam"/>
</dbReference>
<dbReference type="Pfam" id="PF04884">
    <property type="entry name" value="UVB_sens_prot"/>
    <property type="match status" value="1"/>
</dbReference>
<proteinExistence type="inferred from homology"/>
<dbReference type="InterPro" id="IPR054549">
    <property type="entry name" value="UVB_sens_RUS_dom"/>
</dbReference>
<dbReference type="OrthoDB" id="364779at2759"/>
<evidence type="ECO:0000256" key="4">
    <source>
        <dbReference type="ARBA" id="ARBA00022989"/>
    </source>
</evidence>
<dbReference type="Proteomes" id="UP000284842">
    <property type="component" value="Unassembled WGS sequence"/>
</dbReference>
<keyword evidence="5 6" id="KW-0472">Membrane</keyword>
<dbReference type="InParanoid" id="A0A409W3B0"/>
<dbReference type="EMBL" id="NHTK01005841">
    <property type="protein sequence ID" value="PPQ72999.1"/>
    <property type="molecule type" value="Genomic_DNA"/>
</dbReference>
<evidence type="ECO:0000259" key="7">
    <source>
        <dbReference type="Pfam" id="PF04884"/>
    </source>
</evidence>
<feature type="transmembrane region" description="Helical" evidence="6">
    <location>
        <begin position="256"/>
        <end position="278"/>
    </location>
</feature>
<dbReference type="GO" id="GO:0016020">
    <property type="term" value="C:membrane"/>
    <property type="evidence" value="ECO:0007669"/>
    <property type="project" value="UniProtKB-SubCell"/>
</dbReference>
<gene>
    <name evidence="8" type="ORF">CVT24_001433</name>
</gene>
<evidence type="ECO:0000313" key="8">
    <source>
        <dbReference type="EMBL" id="PPQ72999.1"/>
    </source>
</evidence>
<keyword evidence="9" id="KW-1185">Reference proteome</keyword>
<evidence type="ECO:0000256" key="2">
    <source>
        <dbReference type="ARBA" id="ARBA00007558"/>
    </source>
</evidence>
<dbReference type="PANTHER" id="PTHR12770">
    <property type="entry name" value="RUS1 FAMILY PROTEIN C16ORF58"/>
    <property type="match status" value="1"/>
</dbReference>
<accession>A0A409W3B0</accession>